<feature type="region of interest" description="Disordered" evidence="19">
    <location>
        <begin position="1508"/>
        <end position="1531"/>
    </location>
</feature>
<dbReference type="PANTHER" id="PTHR45816">
    <property type="entry name" value="MIR DOMAIN-CONTAINING PROTEIN"/>
    <property type="match status" value="1"/>
</dbReference>
<keyword evidence="9 18" id="KW-0256">Endoplasmic reticulum</keyword>
<name>A0A3M0JDM0_HIRRU</name>
<comment type="caution">
    <text evidence="21">The sequence shown here is derived from an EMBL/GenBank/DDBJ whole genome shotgun (WGS) entry which is preliminary data.</text>
</comment>
<evidence type="ECO:0000256" key="7">
    <source>
        <dbReference type="ARBA" id="ARBA00022692"/>
    </source>
</evidence>
<feature type="region of interest" description="Disordered" evidence="19">
    <location>
        <begin position="2363"/>
        <end position="2387"/>
    </location>
</feature>
<feature type="transmembrane region" description="Helical" evidence="18">
    <location>
        <begin position="1908"/>
        <end position="1930"/>
    </location>
</feature>
<evidence type="ECO:0000256" key="4">
    <source>
        <dbReference type="ARBA" id="ARBA00022448"/>
    </source>
</evidence>
<evidence type="ECO:0000256" key="1">
    <source>
        <dbReference type="ARBA" id="ARBA00004477"/>
    </source>
</evidence>
<keyword evidence="12 18" id="KW-0406">Ion transport</keyword>
<keyword evidence="5 18" id="KW-0109">Calcium transport</keyword>
<dbReference type="Pfam" id="PF00520">
    <property type="entry name" value="Ion_trans"/>
    <property type="match status" value="1"/>
</dbReference>
<gene>
    <name evidence="21" type="ORF">DUI87_24597</name>
</gene>
<dbReference type="Pfam" id="PF02815">
    <property type="entry name" value="MIR"/>
    <property type="match status" value="1"/>
</dbReference>
<evidence type="ECO:0000256" key="12">
    <source>
        <dbReference type="ARBA" id="ARBA00023065"/>
    </source>
</evidence>
<feature type="transmembrane region" description="Helical" evidence="18">
    <location>
        <begin position="2074"/>
        <end position="2096"/>
    </location>
</feature>
<evidence type="ECO:0000313" key="22">
    <source>
        <dbReference type="Proteomes" id="UP000269221"/>
    </source>
</evidence>
<feature type="compositionally biased region" description="Basic and acidic residues" evidence="19">
    <location>
        <begin position="1511"/>
        <end position="1525"/>
    </location>
</feature>
<keyword evidence="14 18" id="KW-0675">Receptor</keyword>
<evidence type="ECO:0000256" key="19">
    <source>
        <dbReference type="SAM" id="MobiDB-lite"/>
    </source>
</evidence>
<dbReference type="GO" id="GO:0051209">
    <property type="term" value="P:release of sequestered calcium ion into cytosol"/>
    <property type="evidence" value="ECO:0007669"/>
    <property type="project" value="UniProtKB-UniRule"/>
</dbReference>
<keyword evidence="6 18" id="KW-0107">Calcium channel</keyword>
<evidence type="ECO:0000256" key="13">
    <source>
        <dbReference type="ARBA" id="ARBA00023136"/>
    </source>
</evidence>
<evidence type="ECO:0000256" key="9">
    <source>
        <dbReference type="ARBA" id="ARBA00022824"/>
    </source>
</evidence>
<keyword evidence="4 18" id="KW-0813">Transport</keyword>
<keyword evidence="15 18" id="KW-1071">Ligand-gated ion channel</keyword>
<feature type="compositionally biased region" description="Basic and acidic residues" evidence="19">
    <location>
        <begin position="805"/>
        <end position="820"/>
    </location>
</feature>
<accession>A0A3M0JDM0</accession>
<dbReference type="Gene3D" id="1.10.287.70">
    <property type="match status" value="1"/>
</dbReference>
<comment type="subcellular location">
    <subcellularLocation>
        <location evidence="2">Cytoplasmic vesicle</location>
        <location evidence="2">Secretory vesicle membrane</location>
        <topology evidence="2">Multi-pass membrane protein</topology>
    </subcellularLocation>
    <subcellularLocation>
        <location evidence="1 18">Endoplasmic reticulum membrane</location>
        <topology evidence="1 18">Multi-pass membrane protein</topology>
    </subcellularLocation>
</comment>
<sequence length="2387" mass="272649">MAYSLVSVPEGNDISSIFELDPTTLRGGDSLVPRNSYVRLRHLCTNTWVHSTNIPIDKEEEKPVMLKIGTSPVKEDKEAFAIVPVSPAEVRDLDFANDASKVLGSIAGKLEKGTITQNERRSVTKLLEDLVYFVTGGTNSGQDVLEVVFSKPNRERQKLMREQNILKQIFKLLQAPFTDSGDGPMLRLEELGDQRHAPFRHICRLCYRVLRHSQQDYRKNQEYIAKQFGFMQKQIGYDVLAEDTITALLHNNRKLLEKHITAAEIDTFVSLVRKNREPRFLDYLSDLCVSMNKSIPVTQELICKAVLNPANADILIETKLVLSRFEFEEVSSGENALEVGEDEEEVWLFWRDSSKEIRSKSIRELAQDAKEGQKEDRDVLSYYRYQLNLFARMCLDRQYLAINEISGQLDVDLILRCMADENLPYDLRASFCRLMLHMHVDRDPQEQVTPVKYARLWSEIPSEIAIDDYDSSGTSKDEIKERFAQTMEFVEEYLRDVVCQRFPFSDKEKNKLTFEVVNLARNLIYFGFYNFCDLLRLTKILLAILDCVHITTIFPITKMAKGEESKGSNVMRSIHGVGELMTQVVLRGGGFLPMTPLAAAPEGNVKQSEPEKEDILVMDTKLKIIEILQFILNVRLDYRISCLLCIFKHEFDESNAQMSESPTGSSSQEMPANVPGTLDFEHIEEQAEGIFGGRKVSLHSEENTPLDLDDHGGRTFLRVLLHLTMHDYPPLVSGALQLLFRHFSQRQEVLQAFKQVQLLVTSQDVDNYKQIKQDLDQLRSIVEKSELWVYKGQGPDEAMDSVPGENEHKKKEEGHSKSQKPESTSSYNYRVVKEILLRLSKLCVQEGASVRKSRKQQQRLLRNMGAHAVVLELLQIPYEKVNLWIPFNPLSFVMQRQAEDTRMQEIMKLAHEFLQNFCAGNQQNQALLHKHINLFLNPGILEAVTMQHIFMNNFQLCSEINERVVQHFVHCIETHGRNVQYIKFLQTIVKAEGKFIKKCQDMLVNAGEDVLVFYNDRASFQTLVQMMRSERDRMDENSPLMYHIHLVELLAVCTEGKNVYTEIKCNSLLPLDDIVRVVTHEDCIPEVKIAYINFLNHCYVDTEVEMKEIYTSNHMWKLFENFLVDICRACNNTSDRKHADSILEKYVTEIVMSIVTTFFSSPFSDQSTTLQTRQPVFVQLLQGVFRVYHCTWLMPSQKASVESCIRVLSDVAKSRAIAIPVDLDSQVNNLFLKSHNIVQKTAMNWRMTARNAARRDSVLAASRDYRNIIERLQDIVSALEDRLRPLVQAELSVLVDVLHRPELLFPENTDARRKCESGGFICKLIKHTKQLLEENEEKLCIKVLQTLREMMTKDRGYGEKGEALRQVLVNRYYGNVRAAGRRESLTTFGNGPLSAGGSGKAGPGGGSSGSSSMSRGEMSLADVQCHLDKEGASNLVIDLIMNATSDRVFHESILLAIALLEGGNTTIQHSFFCRLTEDKKSEKFFKVFYDRMKVAQQEIKATVTVNTSDLGNKKKDDDSDRDVPNRKRVREPMTQITEEVREQLLEASAATRKAYNTYRREADPEEHYSAGEGAQAAADKGKDELEMSAVISIMQPILRFLQLLCENHNRDLQNFLRCQNNKTNYNLVCETLQFLDCICGSTTGGLGLLGLYINEKNVALINQTLESLTEYCQGPCHENQNCIATHESNGIDIITALILNDINPLGKKRMDLVLELKASERSNNASKLLLAIMESRHDSENAERILYNMRPKELVEVIKKAYLQGEVEFEDGENGEDVAASPRNVGHNIYILAHQLARHNKELQNMLKPGGQIEGDEALEFYAKHTAQIEIVRSDRTMEQIVFPVPSICEFLTKESKLRIYYTTERDEQGSKINDFFLKSEDLFNEMNWQKKLRAQPFLYWCARNMSFWSSISFNLAVLMNLLVAFFYPFKGIRGGTLEPHLSGLLWTAMLISLAIVIALPKPHGIRALIASTILRLIFSVGLQPTLFLLGAFNVCNKIIFLMSFVGNCGTFTRGYKAMIMDVEFLYHLLYLLICALGLFVHEFFYSLLLFDLVYREETLLNVIKSVTRNGRSIILTAVLALILVYLFSIVGYLFFKDDFILEVDKLPNETLLPDRTEPGETMTGEFLYSDVCKAGSSENCSSIVPSDQLITEEMEEENKEHTCETLLMCIVTVLSHGLRSGGGVGDVLRKPSKEEPLFAARVIYDLLFFFMVIIIVLNLIFGVIIDTFADLRSEKQKKEEILKTTCFICGLERDKFDNKTVTFEEHIKEEHNMWHYLCFIVLVKVKDSTEYTGPESYVAEMIKERNLDWFPRMRAMSLVSSDSEGEQNELRNLQEKLESTMKLVTNLSGQLSELKDQMTEQRKQKQRIGLLGHPPPMNVNLQQQPA</sequence>
<dbReference type="InterPro" id="IPR036300">
    <property type="entry name" value="MIR_dom_sf"/>
</dbReference>
<dbReference type="GO" id="GO:0030658">
    <property type="term" value="C:transport vesicle membrane"/>
    <property type="evidence" value="ECO:0007669"/>
    <property type="project" value="UniProtKB-SubCell"/>
</dbReference>
<keyword evidence="16 18" id="KW-0407">Ion channel</keyword>
<feature type="transmembrane region" description="Helical" evidence="18">
    <location>
        <begin position="1966"/>
        <end position="1992"/>
    </location>
</feature>
<evidence type="ECO:0000256" key="15">
    <source>
        <dbReference type="ARBA" id="ARBA00023286"/>
    </source>
</evidence>
<evidence type="ECO:0000256" key="5">
    <source>
        <dbReference type="ARBA" id="ARBA00022568"/>
    </source>
</evidence>
<dbReference type="InterPro" id="IPR013662">
    <property type="entry name" value="RIH_assoc-dom"/>
</dbReference>
<dbReference type="SUPFAM" id="SSF100909">
    <property type="entry name" value="IP3 receptor type 1 binding core, domain 2"/>
    <property type="match status" value="2"/>
</dbReference>
<feature type="transmembrane region" description="Helical" evidence="18">
    <location>
        <begin position="2028"/>
        <end position="2053"/>
    </location>
</feature>
<keyword evidence="13 18" id="KW-0472">Membrane</keyword>
<dbReference type="InterPro" id="IPR016024">
    <property type="entry name" value="ARM-type_fold"/>
</dbReference>
<evidence type="ECO:0000256" key="14">
    <source>
        <dbReference type="ARBA" id="ARBA00023170"/>
    </source>
</evidence>
<feature type="domain" description="MIR" evidence="20">
    <location>
        <begin position="29"/>
        <end position="85"/>
    </location>
</feature>
<evidence type="ECO:0000256" key="6">
    <source>
        <dbReference type="ARBA" id="ARBA00022673"/>
    </source>
</evidence>
<dbReference type="GO" id="GO:0070679">
    <property type="term" value="F:inositol 1,4,5 trisphosphate binding"/>
    <property type="evidence" value="ECO:0007669"/>
    <property type="project" value="UniProtKB-UniRule"/>
</dbReference>
<evidence type="ECO:0000256" key="2">
    <source>
        <dbReference type="ARBA" id="ARBA00004638"/>
    </source>
</evidence>
<comment type="similarity">
    <text evidence="3 18">Belongs to the InsP3 receptor family.</text>
</comment>
<dbReference type="FunFam" id="1.25.10.30:FF:000001">
    <property type="entry name" value="Inositol 1,4,5-trisphosphate receptor, type 2"/>
    <property type="match status" value="1"/>
</dbReference>
<dbReference type="InterPro" id="IPR016093">
    <property type="entry name" value="MIR_motif"/>
</dbReference>
<evidence type="ECO:0000259" key="20">
    <source>
        <dbReference type="PROSITE" id="PS50919"/>
    </source>
</evidence>
<dbReference type="Pfam" id="PF08454">
    <property type="entry name" value="RIH_assoc"/>
    <property type="match status" value="1"/>
</dbReference>
<protein>
    <recommendedName>
        <fullName evidence="18">Inositol 1,4,5-trisphosphate receptor</fullName>
    </recommendedName>
</protein>
<dbReference type="Gene3D" id="1.25.10.30">
    <property type="entry name" value="IP3 receptor type 1 binding core, RIH domain"/>
    <property type="match status" value="1"/>
</dbReference>
<keyword evidence="10 18" id="KW-0106">Calcium</keyword>
<evidence type="ECO:0000256" key="16">
    <source>
        <dbReference type="ARBA" id="ARBA00023303"/>
    </source>
</evidence>
<feature type="compositionally biased region" description="Gly residues" evidence="19">
    <location>
        <begin position="1394"/>
        <end position="1408"/>
    </location>
</feature>
<dbReference type="SUPFAM" id="SSF48371">
    <property type="entry name" value="ARM repeat"/>
    <property type="match status" value="1"/>
</dbReference>
<feature type="transmembrane region" description="Helical" evidence="18">
    <location>
        <begin position="1942"/>
        <end position="1960"/>
    </location>
</feature>
<comment type="function">
    <text evidence="18">Receptor for inositol 1,4,5-trisphosphate, a second messenger that mediates the release of intracellular calcium.</text>
</comment>
<feature type="transmembrane region" description="Helical" evidence="18">
    <location>
        <begin position="2207"/>
        <end position="2230"/>
    </location>
</feature>
<keyword evidence="22" id="KW-1185">Reference proteome</keyword>
<feature type="region of interest" description="Disordered" evidence="19">
    <location>
        <begin position="1387"/>
        <end position="1415"/>
    </location>
</feature>
<dbReference type="InterPro" id="IPR000493">
    <property type="entry name" value="InsP3_rcpt"/>
</dbReference>
<keyword evidence="7 18" id="KW-0812">Transmembrane</keyword>
<dbReference type="Proteomes" id="UP000269221">
    <property type="component" value="Unassembled WGS sequence"/>
</dbReference>
<keyword evidence="11 18" id="KW-1133">Transmembrane helix</keyword>
<feature type="region of interest" description="Disordered" evidence="19">
    <location>
        <begin position="794"/>
        <end position="825"/>
    </location>
</feature>
<dbReference type="Gene3D" id="2.80.10.50">
    <property type="match status" value="1"/>
</dbReference>
<proteinExistence type="inferred from homology"/>
<organism evidence="21 22">
    <name type="scientific">Hirundo rustica rustica</name>
    <dbReference type="NCBI Taxonomy" id="333673"/>
    <lineage>
        <taxon>Eukaryota</taxon>
        <taxon>Metazoa</taxon>
        <taxon>Chordata</taxon>
        <taxon>Craniata</taxon>
        <taxon>Vertebrata</taxon>
        <taxon>Euteleostomi</taxon>
        <taxon>Archelosauria</taxon>
        <taxon>Archosauria</taxon>
        <taxon>Dinosauria</taxon>
        <taxon>Saurischia</taxon>
        <taxon>Theropoda</taxon>
        <taxon>Coelurosauria</taxon>
        <taxon>Aves</taxon>
        <taxon>Neognathae</taxon>
        <taxon>Neoaves</taxon>
        <taxon>Telluraves</taxon>
        <taxon>Australaves</taxon>
        <taxon>Passeriformes</taxon>
        <taxon>Sylvioidea</taxon>
        <taxon>Hirundinidae</taxon>
        <taxon>Hirundo</taxon>
    </lineage>
</organism>
<evidence type="ECO:0000256" key="10">
    <source>
        <dbReference type="ARBA" id="ARBA00022837"/>
    </source>
</evidence>
<evidence type="ECO:0000313" key="21">
    <source>
        <dbReference type="EMBL" id="RMB99051.1"/>
    </source>
</evidence>
<evidence type="ECO:0000256" key="17">
    <source>
        <dbReference type="ARBA" id="ARBA00023329"/>
    </source>
</evidence>
<dbReference type="SUPFAM" id="SSF82109">
    <property type="entry name" value="MIR domain"/>
    <property type="match status" value="1"/>
</dbReference>
<evidence type="ECO:0000256" key="18">
    <source>
        <dbReference type="RuleBase" id="RU368044"/>
    </source>
</evidence>
<dbReference type="GO" id="GO:0005789">
    <property type="term" value="C:endoplasmic reticulum membrane"/>
    <property type="evidence" value="ECO:0007669"/>
    <property type="project" value="UniProtKB-SubCell"/>
</dbReference>
<keyword evidence="17" id="KW-0968">Cytoplasmic vesicle</keyword>
<comment type="domain">
    <text evidence="18">The ITPR1 structure has a large solenoid CY assembly built around the central helical bundle made of the C-terminal domains from four ITPR1 subunits. The solenoid scaffold includes domains responsible for binding of ligands and regulatory proteins and is connected via an allosteric nexus at the cytosolic-membrane interface to the transmembrane channel assembly. Six transmembrane helices from each subunit form the central ion-conduction pore.</text>
</comment>
<evidence type="ECO:0000256" key="11">
    <source>
        <dbReference type="ARBA" id="ARBA00022989"/>
    </source>
</evidence>
<dbReference type="PROSITE" id="PS50919">
    <property type="entry name" value="MIR"/>
    <property type="match status" value="1"/>
</dbReference>
<dbReference type="GO" id="GO:0005220">
    <property type="term" value="F:inositol 1,4,5-trisphosphate-gated calcium channel activity"/>
    <property type="evidence" value="ECO:0007669"/>
    <property type="project" value="UniProtKB-UniRule"/>
</dbReference>
<dbReference type="InterPro" id="IPR035910">
    <property type="entry name" value="RyR/IP3R_RIH_dom_sf"/>
</dbReference>
<evidence type="ECO:0000256" key="3">
    <source>
        <dbReference type="ARBA" id="ARBA00009453"/>
    </source>
</evidence>
<evidence type="ECO:0000256" key="8">
    <source>
        <dbReference type="ARBA" id="ARBA00022737"/>
    </source>
</evidence>
<dbReference type="Pfam" id="PF01365">
    <property type="entry name" value="RYDR_ITPR"/>
    <property type="match status" value="2"/>
</dbReference>
<dbReference type="InterPro" id="IPR005821">
    <property type="entry name" value="Ion_trans_dom"/>
</dbReference>
<dbReference type="OrthoDB" id="76898at2759"/>
<dbReference type="InterPro" id="IPR000699">
    <property type="entry name" value="RIH_dom"/>
</dbReference>
<dbReference type="STRING" id="333673.A0A3M0JDM0"/>
<dbReference type="EMBL" id="QRBI01000151">
    <property type="protein sequence ID" value="RMB99051.1"/>
    <property type="molecule type" value="Genomic_DNA"/>
</dbReference>
<dbReference type="PRINTS" id="PR00779">
    <property type="entry name" value="INSP3RECEPTR"/>
</dbReference>
<dbReference type="InterPro" id="IPR015925">
    <property type="entry name" value="Ryanodine_IP3_receptor"/>
</dbReference>
<dbReference type="PANTHER" id="PTHR45816:SF2">
    <property type="entry name" value="INOSITOL 1,4,5-TRISPHOSPHATE RECEPTOR"/>
    <property type="match status" value="1"/>
</dbReference>
<comment type="subunit">
    <text evidence="18">Homotetramer.</text>
</comment>
<reference evidence="21 22" key="1">
    <citation type="submission" date="2018-07" db="EMBL/GenBank/DDBJ databases">
        <title>A high quality draft genome assembly of the barn swallow (H. rustica rustica).</title>
        <authorList>
            <person name="Formenti G."/>
            <person name="Chiara M."/>
            <person name="Poveda L."/>
            <person name="Francoijs K.-J."/>
            <person name="Bonisoli-Alquati A."/>
            <person name="Canova L."/>
            <person name="Gianfranceschi L."/>
            <person name="Horner D.S."/>
            <person name="Saino N."/>
        </authorList>
    </citation>
    <scope>NUCLEOTIDE SEQUENCE [LARGE SCALE GENOMIC DNA]</scope>
    <source>
        <strain evidence="21">Chelidonia</strain>
        <tissue evidence="21">Blood</tissue>
    </source>
</reference>
<keyword evidence="8" id="KW-0677">Repeat</keyword>